<evidence type="ECO:0000256" key="1">
    <source>
        <dbReference type="SAM" id="MobiDB-lite"/>
    </source>
</evidence>
<gene>
    <name evidence="3" type="ORF">METZ01_LOCUS2770</name>
</gene>
<accession>A0A381N5N5</accession>
<protein>
    <recommendedName>
        <fullName evidence="2">SPOR domain-containing protein</fullName>
    </recommendedName>
</protein>
<dbReference type="AlphaFoldDB" id="A0A381N5N5"/>
<dbReference type="Gene3D" id="3.30.70.1070">
    <property type="entry name" value="Sporulation related repeat"/>
    <property type="match status" value="1"/>
</dbReference>
<dbReference type="EMBL" id="UINC01000143">
    <property type="protein sequence ID" value="SUZ49916.1"/>
    <property type="molecule type" value="Genomic_DNA"/>
</dbReference>
<feature type="domain" description="SPOR" evidence="2">
    <location>
        <begin position="198"/>
        <end position="279"/>
    </location>
</feature>
<evidence type="ECO:0000313" key="3">
    <source>
        <dbReference type="EMBL" id="SUZ49916.1"/>
    </source>
</evidence>
<dbReference type="GO" id="GO:0042834">
    <property type="term" value="F:peptidoglycan binding"/>
    <property type="evidence" value="ECO:0007669"/>
    <property type="project" value="InterPro"/>
</dbReference>
<sequence length="282" mass="31606">MIIQTLNKLFLVTLASFFLLIAQACGEKGEEGIVGSFHTINAIHPEENGSFDFQWSIIAQPDASNLSKKNLIFNTDNSVMTFIPDVEGNYIFQVSISQYNDELSVQSFPFNISANLIAEDQENGDQVIEVASSSNDIDAWLQEKIEQEDKSVIESPPPPPSPPVKKISQKPVLKKSEPKKQPIKNTSTKKTKPGPAASFNKKRFTVQIGSKQSFNEAKAIASEFIEIGYDAYIEKSFIKMKNQFWYRVRVGSYYNYDTAVSLATTISTTKNVPTWVDNVRNE</sequence>
<dbReference type="SUPFAM" id="SSF110997">
    <property type="entry name" value="Sporulation related repeat"/>
    <property type="match status" value="1"/>
</dbReference>
<dbReference type="InterPro" id="IPR036680">
    <property type="entry name" value="SPOR-like_sf"/>
</dbReference>
<dbReference type="InterPro" id="IPR007730">
    <property type="entry name" value="SPOR-like_dom"/>
</dbReference>
<evidence type="ECO:0000259" key="2">
    <source>
        <dbReference type="PROSITE" id="PS51724"/>
    </source>
</evidence>
<dbReference type="PROSITE" id="PS51724">
    <property type="entry name" value="SPOR"/>
    <property type="match status" value="1"/>
</dbReference>
<reference evidence="3" key="1">
    <citation type="submission" date="2018-05" db="EMBL/GenBank/DDBJ databases">
        <authorList>
            <person name="Lanie J.A."/>
            <person name="Ng W.-L."/>
            <person name="Kazmierczak K.M."/>
            <person name="Andrzejewski T.M."/>
            <person name="Davidsen T.M."/>
            <person name="Wayne K.J."/>
            <person name="Tettelin H."/>
            <person name="Glass J.I."/>
            <person name="Rusch D."/>
            <person name="Podicherti R."/>
            <person name="Tsui H.-C.T."/>
            <person name="Winkler M.E."/>
        </authorList>
    </citation>
    <scope>NUCLEOTIDE SEQUENCE</scope>
</reference>
<proteinExistence type="predicted"/>
<feature type="region of interest" description="Disordered" evidence="1">
    <location>
        <begin position="148"/>
        <end position="197"/>
    </location>
</feature>
<name>A0A381N5N5_9ZZZZ</name>
<dbReference type="Pfam" id="PF05036">
    <property type="entry name" value="SPOR"/>
    <property type="match status" value="1"/>
</dbReference>
<organism evidence="3">
    <name type="scientific">marine metagenome</name>
    <dbReference type="NCBI Taxonomy" id="408172"/>
    <lineage>
        <taxon>unclassified sequences</taxon>
        <taxon>metagenomes</taxon>
        <taxon>ecological metagenomes</taxon>
    </lineage>
</organism>